<name>A0A643F979_IDEDE</name>
<evidence type="ECO:0000313" key="3">
    <source>
        <dbReference type="Proteomes" id="UP000430120"/>
    </source>
</evidence>
<comment type="caution">
    <text evidence="2">The sequence shown here is derived from an EMBL/GenBank/DDBJ whole genome shotgun (WGS) entry which is preliminary data.</text>
</comment>
<proteinExistence type="predicted"/>
<evidence type="ECO:0000313" key="2">
    <source>
        <dbReference type="EMBL" id="KAB0579361.1"/>
    </source>
</evidence>
<sequence length="131" mass="14209">MPIHPLFRTLASRPDLLAEHAGAYAALAQAELGEAARRWRQRLLWGLVVMVLALLALGLGGVALLLAAAVPVERMPAAWVLVALPAGLALLALALGVWQARRHRDQAVFDAALWRAQWAQDQALWQEAARA</sequence>
<accession>A0A643F979</accession>
<gene>
    <name evidence="2" type="ORF">F7Q92_15010</name>
</gene>
<keyword evidence="1" id="KW-0812">Transmembrane</keyword>
<feature type="transmembrane region" description="Helical" evidence="1">
    <location>
        <begin position="43"/>
        <end position="70"/>
    </location>
</feature>
<protein>
    <recommendedName>
        <fullName evidence="4">Phage holin family protein</fullName>
    </recommendedName>
</protein>
<reference evidence="2 3" key="1">
    <citation type="submission" date="2019-09" db="EMBL/GenBank/DDBJ databases">
        <title>Draft genome sequences of 48 bacterial type strains from the CCUG.</title>
        <authorList>
            <person name="Tunovic T."/>
            <person name="Pineiro-Iglesias B."/>
            <person name="Unosson C."/>
            <person name="Inganas E."/>
            <person name="Ohlen M."/>
            <person name="Cardew S."/>
            <person name="Jensie-Markopoulos S."/>
            <person name="Salva-Serra F."/>
            <person name="Jaen-Luchoro D."/>
            <person name="Karlsson R."/>
            <person name="Svensson-Stadler L."/>
            <person name="Chun J."/>
            <person name="Moore E."/>
        </authorList>
    </citation>
    <scope>NUCLEOTIDE SEQUENCE [LARGE SCALE GENOMIC DNA]</scope>
    <source>
        <strain evidence="2 3">CCUG 30977</strain>
    </source>
</reference>
<dbReference type="AlphaFoldDB" id="A0A643F979"/>
<dbReference type="EMBL" id="VZPB01000038">
    <property type="protein sequence ID" value="KAB0579361.1"/>
    <property type="molecule type" value="Genomic_DNA"/>
</dbReference>
<feature type="transmembrane region" description="Helical" evidence="1">
    <location>
        <begin position="76"/>
        <end position="98"/>
    </location>
</feature>
<keyword evidence="1" id="KW-1133">Transmembrane helix</keyword>
<evidence type="ECO:0008006" key="4">
    <source>
        <dbReference type="Google" id="ProtNLM"/>
    </source>
</evidence>
<dbReference type="Proteomes" id="UP000430120">
    <property type="component" value="Unassembled WGS sequence"/>
</dbReference>
<dbReference type="OrthoDB" id="10018999at2"/>
<evidence type="ECO:0000256" key="1">
    <source>
        <dbReference type="SAM" id="Phobius"/>
    </source>
</evidence>
<organism evidence="2 3">
    <name type="scientific">Ideonella dechloratans</name>
    <dbReference type="NCBI Taxonomy" id="36863"/>
    <lineage>
        <taxon>Bacteria</taxon>
        <taxon>Pseudomonadati</taxon>
        <taxon>Pseudomonadota</taxon>
        <taxon>Betaproteobacteria</taxon>
        <taxon>Burkholderiales</taxon>
        <taxon>Sphaerotilaceae</taxon>
        <taxon>Ideonella</taxon>
    </lineage>
</organism>
<keyword evidence="1" id="KW-0472">Membrane</keyword>
<keyword evidence="3" id="KW-1185">Reference proteome</keyword>
<dbReference type="RefSeq" id="WP_151124930.1">
    <property type="nucleotide sequence ID" value="NZ_CP088081.1"/>
</dbReference>